<dbReference type="EMBL" id="GGEC01078073">
    <property type="protein sequence ID" value="MBX58557.1"/>
    <property type="molecule type" value="Transcribed_RNA"/>
</dbReference>
<name>A0A2P2PUX5_RHIMU</name>
<reference evidence="1" key="1">
    <citation type="submission" date="2018-02" db="EMBL/GenBank/DDBJ databases">
        <title>Rhizophora mucronata_Transcriptome.</title>
        <authorList>
            <person name="Meera S.P."/>
            <person name="Sreeshan A."/>
            <person name="Augustine A."/>
        </authorList>
    </citation>
    <scope>NUCLEOTIDE SEQUENCE</scope>
    <source>
        <tissue evidence="1">Leaf</tissue>
    </source>
</reference>
<organism evidence="1">
    <name type="scientific">Rhizophora mucronata</name>
    <name type="common">Asiatic mangrove</name>
    <dbReference type="NCBI Taxonomy" id="61149"/>
    <lineage>
        <taxon>Eukaryota</taxon>
        <taxon>Viridiplantae</taxon>
        <taxon>Streptophyta</taxon>
        <taxon>Embryophyta</taxon>
        <taxon>Tracheophyta</taxon>
        <taxon>Spermatophyta</taxon>
        <taxon>Magnoliopsida</taxon>
        <taxon>eudicotyledons</taxon>
        <taxon>Gunneridae</taxon>
        <taxon>Pentapetalae</taxon>
        <taxon>rosids</taxon>
        <taxon>fabids</taxon>
        <taxon>Malpighiales</taxon>
        <taxon>Rhizophoraceae</taxon>
        <taxon>Rhizophora</taxon>
    </lineage>
</organism>
<evidence type="ECO:0000313" key="1">
    <source>
        <dbReference type="EMBL" id="MBX58557.1"/>
    </source>
</evidence>
<sequence>MGTIKTVTNLTKQRNHAVLKFCCPSGF</sequence>
<proteinExistence type="predicted"/>
<accession>A0A2P2PUX5</accession>
<dbReference type="AlphaFoldDB" id="A0A2P2PUX5"/>
<protein>
    <submittedName>
        <fullName evidence="1">Uncharacterized protein</fullName>
    </submittedName>
</protein>